<dbReference type="InterPro" id="IPR000157">
    <property type="entry name" value="TIR_dom"/>
</dbReference>
<dbReference type="GO" id="GO:0043531">
    <property type="term" value="F:ADP binding"/>
    <property type="evidence" value="ECO:0007669"/>
    <property type="project" value="InterPro"/>
</dbReference>
<dbReference type="EMBL" id="VIEB01000017">
    <property type="protein sequence ID" value="TQE12700.1"/>
    <property type="molecule type" value="Genomic_DNA"/>
</dbReference>
<organism evidence="8 9">
    <name type="scientific">Malus baccata</name>
    <name type="common">Siberian crab apple</name>
    <name type="synonym">Pyrus baccata</name>
    <dbReference type="NCBI Taxonomy" id="106549"/>
    <lineage>
        <taxon>Eukaryota</taxon>
        <taxon>Viridiplantae</taxon>
        <taxon>Streptophyta</taxon>
        <taxon>Embryophyta</taxon>
        <taxon>Tracheophyta</taxon>
        <taxon>Spermatophyta</taxon>
        <taxon>Magnoliopsida</taxon>
        <taxon>eudicotyledons</taxon>
        <taxon>Gunneridae</taxon>
        <taxon>Pentapetalae</taxon>
        <taxon>rosids</taxon>
        <taxon>fabids</taxon>
        <taxon>Rosales</taxon>
        <taxon>Rosaceae</taxon>
        <taxon>Amygdaloideae</taxon>
        <taxon>Maleae</taxon>
        <taxon>Malus</taxon>
    </lineage>
</organism>
<dbReference type="SMART" id="SM00255">
    <property type="entry name" value="TIR"/>
    <property type="match status" value="1"/>
</dbReference>
<dbReference type="Gene3D" id="3.80.10.10">
    <property type="entry name" value="Ribonuclease Inhibitor"/>
    <property type="match status" value="1"/>
</dbReference>
<evidence type="ECO:0000256" key="4">
    <source>
        <dbReference type="ARBA" id="ARBA00022801"/>
    </source>
</evidence>
<dbReference type="GO" id="GO:0007165">
    <property type="term" value="P:signal transduction"/>
    <property type="evidence" value="ECO:0007669"/>
    <property type="project" value="InterPro"/>
</dbReference>
<gene>
    <name evidence="8" type="ORF">C1H46_001720</name>
</gene>
<dbReference type="InterPro" id="IPR001611">
    <property type="entry name" value="Leu-rich_rpt"/>
</dbReference>
<name>A0A540NQ90_MALBA</name>
<dbReference type="InterPro" id="IPR027417">
    <property type="entry name" value="P-loop_NTPase"/>
</dbReference>
<dbReference type="Pfam" id="PF00931">
    <property type="entry name" value="NB-ARC"/>
    <property type="match status" value="1"/>
</dbReference>
<dbReference type="PROSITE" id="PS50104">
    <property type="entry name" value="TIR"/>
    <property type="match status" value="1"/>
</dbReference>
<dbReference type="Pfam" id="PF20160">
    <property type="entry name" value="C-JID"/>
    <property type="match status" value="1"/>
</dbReference>
<protein>
    <recommendedName>
        <fullName evidence="1">ADP-ribosyl cyclase/cyclic ADP-ribose hydrolase</fullName>
        <ecNumber evidence="1">3.2.2.6</ecNumber>
    </recommendedName>
</protein>
<dbReference type="InterPro" id="IPR003591">
    <property type="entry name" value="Leu-rich_rpt_typical-subtyp"/>
</dbReference>
<dbReference type="GO" id="GO:0061809">
    <property type="term" value="F:NAD+ nucleosidase activity, cyclic ADP-ribose generating"/>
    <property type="evidence" value="ECO:0007669"/>
    <property type="project" value="UniProtKB-EC"/>
</dbReference>
<evidence type="ECO:0000313" key="9">
    <source>
        <dbReference type="Proteomes" id="UP000315295"/>
    </source>
</evidence>
<dbReference type="GO" id="GO:0006952">
    <property type="term" value="P:defense response"/>
    <property type="evidence" value="ECO:0007669"/>
    <property type="project" value="InterPro"/>
</dbReference>
<dbReference type="InterPro" id="IPR058192">
    <property type="entry name" value="WHD_ROQ1-like"/>
</dbReference>
<dbReference type="FunFam" id="3.40.50.10140:FF:000007">
    <property type="entry name" value="Disease resistance protein (TIR-NBS-LRR class)"/>
    <property type="match status" value="1"/>
</dbReference>
<evidence type="ECO:0000313" key="8">
    <source>
        <dbReference type="EMBL" id="TQE12700.1"/>
    </source>
</evidence>
<evidence type="ECO:0000256" key="3">
    <source>
        <dbReference type="ARBA" id="ARBA00022737"/>
    </source>
</evidence>
<keyword evidence="3" id="KW-0677">Repeat</keyword>
<feature type="domain" description="TIR" evidence="7">
    <location>
        <begin position="90"/>
        <end position="258"/>
    </location>
</feature>
<keyword evidence="5" id="KW-0520">NAD</keyword>
<dbReference type="SUPFAM" id="SSF52200">
    <property type="entry name" value="Toll/Interleukin receptor TIR domain"/>
    <property type="match status" value="1"/>
</dbReference>
<proteinExistence type="predicted"/>
<comment type="catalytic activity">
    <reaction evidence="6">
        <text>NAD(+) + H2O = ADP-D-ribose + nicotinamide + H(+)</text>
        <dbReference type="Rhea" id="RHEA:16301"/>
        <dbReference type="ChEBI" id="CHEBI:15377"/>
        <dbReference type="ChEBI" id="CHEBI:15378"/>
        <dbReference type="ChEBI" id="CHEBI:17154"/>
        <dbReference type="ChEBI" id="CHEBI:57540"/>
        <dbReference type="ChEBI" id="CHEBI:57967"/>
        <dbReference type="EC" id="3.2.2.6"/>
    </reaction>
    <physiologicalReaction direction="left-to-right" evidence="6">
        <dbReference type="Rhea" id="RHEA:16302"/>
    </physiologicalReaction>
</comment>
<keyword evidence="9" id="KW-1185">Reference proteome</keyword>
<evidence type="ECO:0000256" key="1">
    <source>
        <dbReference type="ARBA" id="ARBA00011982"/>
    </source>
</evidence>
<evidence type="ECO:0000256" key="6">
    <source>
        <dbReference type="ARBA" id="ARBA00047304"/>
    </source>
</evidence>
<evidence type="ECO:0000256" key="5">
    <source>
        <dbReference type="ARBA" id="ARBA00023027"/>
    </source>
</evidence>
<comment type="caution">
    <text evidence="8">The sequence shown here is derived from an EMBL/GenBank/DDBJ whole genome shotgun (WGS) entry which is preliminary data.</text>
</comment>
<evidence type="ECO:0000259" key="7">
    <source>
        <dbReference type="PROSITE" id="PS50104"/>
    </source>
</evidence>
<dbReference type="Pfam" id="PF00560">
    <property type="entry name" value="LRR_1"/>
    <property type="match status" value="2"/>
</dbReference>
<keyword evidence="2" id="KW-0433">Leucine-rich repeat</keyword>
<dbReference type="SMART" id="SM00369">
    <property type="entry name" value="LRR_TYP"/>
    <property type="match status" value="4"/>
</dbReference>
<accession>A0A540NQ90</accession>
<dbReference type="Proteomes" id="UP000315295">
    <property type="component" value="Unassembled WGS sequence"/>
</dbReference>
<evidence type="ECO:0000256" key="2">
    <source>
        <dbReference type="ARBA" id="ARBA00022614"/>
    </source>
</evidence>
<sequence length="1093" mass="124447">MMVNPFGSTVAMSMGGTCIPFPTSTPQWKYDVFWSFRGDDARKGFTASCTYPHHSSPSWKPEVFLSFRGDYTRKRFRVSRAFFSPSTPQWKYDVFLSFRGEDSRKGFTDHLYTALESHGIITFRDDPKLQKGESISPGLVTAIEESRFALIVLSESYATSSWCLDELLHILKCMEAREAVLPIFYNVDPSNVRKQTDCFAEAFNKHEKDRVDEKKVRSWRYALAKVANFSGWDSRDWSEAKLVKDIVQVVWKKLRPTLLCHVSNFVAIDSRSKPIIDLCLDATVNHGCFIGIWGMGGIGKTTIARVVYERISHEFEFQIFLADVRSNVEKGGLPHLQKQLLCKIGMEKIDIWEVHEGAAMIRRFLRGKKVLLVLDDVNHLHQLEYLAGNQEWFGLGSRVLITSRDEHLLFKHGVERRFEVEGLNNDDSLQLFSWNAFKKDCPEPSFVHLSNRVANYAKGLPLALKVLGSFLHGRGLTAWKSVLDKLGKICNSEVFETLKISYDGLDDNEKKIFLDIACFFSGEAKDQVREVLEASGFNAHIGIDVLVEKSLLTVNSVGELSMHDLLQEMGREIVRRESPDDPGKRSRLWRRDDINRVLSENTGTETIECIIMDPDEQGAVQVNAKSFSMMKKLRYLKLYDTTLSNELEYLPNSLRFLVWHNFPLKTLPSSFCPEHLVELRMIFSRLEHLWKGIKHSYNLKILELSNSPNLVETPDFRGMPNLERLILEFCNLYEVDQSVGTLERLKVMNLSGCQNLARLPRSVSGLKSLEDLDVSFCLRLEKLPEGLGHVESLERLDVRETAITEPTSSIGLLRNMKELYFGRYQKRSPSRAHLRLPSLSGLQSLTHLSLSNCNLLEGGIPNDIGCLSSLRYLDLSENPLSSLPMSICQLSKLEYLGVSGCDSLQTLIPELPSTISCVEAYNCEALESARVDVIKLFANCFKRVEMQVCTSTHRPGLGCLFVVPGSEIPECFNHRSVGLSISVTLHPGWSTDQKLKGFAVCGIFGRMHRYLNVLKLSINGKACLMAQQRTDLLRRDHLLFFFLPRHEFFTGNEWQNISELEFSFEHKHKPMREEMISGIGMCLVYEEDVEAVI</sequence>
<dbReference type="Pfam" id="PF01582">
    <property type="entry name" value="TIR"/>
    <property type="match status" value="1"/>
</dbReference>
<dbReference type="PRINTS" id="PR00364">
    <property type="entry name" value="DISEASERSIST"/>
</dbReference>
<reference evidence="8 9" key="1">
    <citation type="journal article" date="2019" name="G3 (Bethesda)">
        <title>Sequencing of a Wild Apple (Malus baccata) Genome Unravels the Differences Between Cultivated and Wild Apple Species Regarding Disease Resistance and Cold Tolerance.</title>
        <authorList>
            <person name="Chen X."/>
        </authorList>
    </citation>
    <scope>NUCLEOTIDE SEQUENCE [LARGE SCALE GENOMIC DNA]</scope>
    <source>
        <strain evidence="9">cv. Shandingzi</strain>
        <tissue evidence="8">Leaves</tissue>
    </source>
</reference>
<keyword evidence="4" id="KW-0378">Hydrolase</keyword>
<dbReference type="InterPro" id="IPR044974">
    <property type="entry name" value="Disease_R_plants"/>
</dbReference>
<dbReference type="InterPro" id="IPR032675">
    <property type="entry name" value="LRR_dom_sf"/>
</dbReference>
<dbReference type="AlphaFoldDB" id="A0A540NQ90"/>
<dbReference type="InterPro" id="IPR042197">
    <property type="entry name" value="Apaf_helical"/>
</dbReference>
<dbReference type="PANTHER" id="PTHR11017">
    <property type="entry name" value="LEUCINE-RICH REPEAT-CONTAINING PROTEIN"/>
    <property type="match status" value="1"/>
</dbReference>
<dbReference type="InterPro" id="IPR035897">
    <property type="entry name" value="Toll_tir_struct_dom_sf"/>
</dbReference>
<dbReference type="SUPFAM" id="SSF52540">
    <property type="entry name" value="P-loop containing nucleoside triphosphate hydrolases"/>
    <property type="match status" value="1"/>
</dbReference>
<dbReference type="SUPFAM" id="SSF52058">
    <property type="entry name" value="L domain-like"/>
    <property type="match status" value="1"/>
</dbReference>
<dbReference type="PROSITE" id="PS51450">
    <property type="entry name" value="LRR"/>
    <property type="match status" value="1"/>
</dbReference>
<dbReference type="Gene3D" id="3.40.50.300">
    <property type="entry name" value="P-loop containing nucleotide triphosphate hydrolases"/>
    <property type="match status" value="1"/>
</dbReference>
<dbReference type="Gene3D" id="3.40.50.10140">
    <property type="entry name" value="Toll/interleukin-1 receptor homology (TIR) domain"/>
    <property type="match status" value="1"/>
</dbReference>
<dbReference type="InterPro" id="IPR045344">
    <property type="entry name" value="C-JID"/>
</dbReference>
<dbReference type="EC" id="3.2.2.6" evidence="1"/>
<dbReference type="PANTHER" id="PTHR11017:SF527">
    <property type="entry name" value="TMV RESISTANCE PROTEIN N-LIKE"/>
    <property type="match status" value="1"/>
</dbReference>
<dbReference type="Pfam" id="PF23282">
    <property type="entry name" value="WHD_ROQ1"/>
    <property type="match status" value="1"/>
</dbReference>
<dbReference type="Gene3D" id="1.10.8.430">
    <property type="entry name" value="Helical domain of apoptotic protease-activating factors"/>
    <property type="match status" value="1"/>
</dbReference>
<dbReference type="InterPro" id="IPR002182">
    <property type="entry name" value="NB-ARC"/>
</dbReference>